<dbReference type="EMBL" id="JALLPB020000070">
    <property type="protein sequence ID" value="KAL3822262.1"/>
    <property type="molecule type" value="Genomic_DNA"/>
</dbReference>
<organism evidence="2 3">
    <name type="scientific">Cyclostephanos tholiformis</name>
    <dbReference type="NCBI Taxonomy" id="382380"/>
    <lineage>
        <taxon>Eukaryota</taxon>
        <taxon>Sar</taxon>
        <taxon>Stramenopiles</taxon>
        <taxon>Ochrophyta</taxon>
        <taxon>Bacillariophyta</taxon>
        <taxon>Coscinodiscophyceae</taxon>
        <taxon>Thalassiosirophycidae</taxon>
        <taxon>Stephanodiscales</taxon>
        <taxon>Stephanodiscaceae</taxon>
        <taxon>Cyclostephanos</taxon>
    </lineage>
</organism>
<evidence type="ECO:0000256" key="1">
    <source>
        <dbReference type="SAM" id="Phobius"/>
    </source>
</evidence>
<keyword evidence="1" id="KW-0472">Membrane</keyword>
<gene>
    <name evidence="2" type="ORF">ACHAXA_005895</name>
</gene>
<dbReference type="Proteomes" id="UP001530377">
    <property type="component" value="Unassembled WGS sequence"/>
</dbReference>
<keyword evidence="1" id="KW-0812">Transmembrane</keyword>
<evidence type="ECO:0000313" key="3">
    <source>
        <dbReference type="Proteomes" id="UP001530377"/>
    </source>
</evidence>
<comment type="caution">
    <text evidence="2">The sequence shown here is derived from an EMBL/GenBank/DDBJ whole genome shotgun (WGS) entry which is preliminary data.</text>
</comment>
<evidence type="ECO:0000313" key="2">
    <source>
        <dbReference type="EMBL" id="KAL3822262.1"/>
    </source>
</evidence>
<protein>
    <submittedName>
        <fullName evidence="2">Uncharacterized protein</fullName>
    </submittedName>
</protein>
<keyword evidence="3" id="KW-1185">Reference proteome</keyword>
<keyword evidence="1" id="KW-1133">Transmembrane helix</keyword>
<sequence length="78" mass="8102">MTAYYSVKSDRSNDPSISAAIAEAVPSDDPGSKSDNDEQFPSDCAIMAGCGLAGWLVCGPLLAIVAALGKKAQKEHLF</sequence>
<name>A0ABD3SD58_9STRA</name>
<proteinExistence type="predicted"/>
<accession>A0ABD3SD58</accession>
<dbReference type="AlphaFoldDB" id="A0ABD3SD58"/>
<feature type="transmembrane region" description="Helical" evidence="1">
    <location>
        <begin position="45"/>
        <end position="68"/>
    </location>
</feature>
<reference evidence="2 3" key="1">
    <citation type="submission" date="2024-10" db="EMBL/GenBank/DDBJ databases">
        <title>Updated reference genomes for cyclostephanoid diatoms.</title>
        <authorList>
            <person name="Roberts W.R."/>
            <person name="Alverson A.J."/>
        </authorList>
    </citation>
    <scope>NUCLEOTIDE SEQUENCE [LARGE SCALE GENOMIC DNA]</scope>
    <source>
        <strain evidence="2 3">AJA228-03</strain>
    </source>
</reference>
<feature type="non-terminal residue" evidence="2">
    <location>
        <position position="78"/>
    </location>
</feature>